<dbReference type="AlphaFoldDB" id="A0A552V702"/>
<dbReference type="EMBL" id="VJXW01000007">
    <property type="protein sequence ID" value="TRW26228.1"/>
    <property type="molecule type" value="Genomic_DNA"/>
</dbReference>
<protein>
    <submittedName>
        <fullName evidence="1">Uncharacterized protein</fullName>
    </submittedName>
</protein>
<dbReference type="RefSeq" id="WP_144398157.1">
    <property type="nucleotide sequence ID" value="NZ_VJXW01000007.1"/>
</dbReference>
<dbReference type="Proteomes" id="UP000319424">
    <property type="component" value="Unassembled WGS sequence"/>
</dbReference>
<accession>A0A552V702</accession>
<gene>
    <name evidence="1" type="ORF">FL857_05950</name>
</gene>
<proteinExistence type="predicted"/>
<evidence type="ECO:0000313" key="1">
    <source>
        <dbReference type="EMBL" id="TRW26228.1"/>
    </source>
</evidence>
<dbReference type="OrthoDB" id="8612906at2"/>
<name>A0A552V702_9FIRM</name>
<comment type="caution">
    <text evidence="1">The sequence shown here is derived from an EMBL/GenBank/DDBJ whole genome shotgun (WGS) entry which is preliminary data.</text>
</comment>
<reference evidence="1 2" key="1">
    <citation type="submission" date="2019-07" db="EMBL/GenBank/DDBJ databases">
        <title>Criibacterium bergeronii gen. nov., sp. nov. isolated from human clinical samples.</title>
        <authorList>
            <person name="Maheux A.F."/>
            <person name="Boudreau D.K."/>
            <person name="Berube E."/>
            <person name="Brodeur S."/>
            <person name="Bernard K.A."/>
            <person name="Abed J.Y."/>
            <person name="Ducrey E."/>
            <person name="Guay E.F."/>
            <person name="Raymond F."/>
            <person name="Corbeil J."/>
            <person name="Domingo M.-C."/>
            <person name="Roy P.H."/>
            <person name="Boissinot M."/>
            <person name="Tocheva E.I."/>
            <person name="Omar R.F."/>
        </authorList>
    </citation>
    <scope>NUCLEOTIDE SEQUENCE [LARGE SCALE GENOMIC DNA]</scope>
    <source>
        <strain evidence="1 2">CCRI-24246</strain>
    </source>
</reference>
<sequence>MGITVTKDVNNVPKLLETIEKLKNQKIQVGILSKADGKMLMIATVHEFGCTIEVTDKMRAYLNSQGLHLKKDTKVINIPQRSFIRAGFDENEQNIISRMQALIEKVIFDELDINDFYEFIGNYCVGKLQEFLVNLDNPSLSSYTIEKKGSSNPLIDTGHLKDTITFEIV</sequence>
<organism evidence="1 2">
    <name type="scientific">Criibacterium bergeronii</name>
    <dbReference type="NCBI Taxonomy" id="1871336"/>
    <lineage>
        <taxon>Bacteria</taxon>
        <taxon>Bacillati</taxon>
        <taxon>Bacillota</taxon>
        <taxon>Clostridia</taxon>
        <taxon>Peptostreptococcales</taxon>
        <taxon>Filifactoraceae</taxon>
        <taxon>Criibacterium</taxon>
    </lineage>
</organism>
<evidence type="ECO:0000313" key="2">
    <source>
        <dbReference type="Proteomes" id="UP000319424"/>
    </source>
</evidence>